<accession>A0A0L0BUC1</accession>
<dbReference type="Proteomes" id="UP000037069">
    <property type="component" value="Unassembled WGS sequence"/>
</dbReference>
<dbReference type="PANTHER" id="PTHR43115">
    <property type="entry name" value="DEHYDROGENASE/REDUCTASE SDR FAMILY MEMBER 11"/>
    <property type="match status" value="1"/>
</dbReference>
<reference evidence="3 4" key="1">
    <citation type="journal article" date="2015" name="Nat. Commun.">
        <title>Lucilia cuprina genome unlocks parasitic fly biology to underpin future interventions.</title>
        <authorList>
            <person name="Anstead C.A."/>
            <person name="Korhonen P.K."/>
            <person name="Young N.D."/>
            <person name="Hall R.S."/>
            <person name="Jex A.R."/>
            <person name="Murali S.C."/>
            <person name="Hughes D.S."/>
            <person name="Lee S.F."/>
            <person name="Perry T."/>
            <person name="Stroehlein A.J."/>
            <person name="Ansell B.R."/>
            <person name="Breugelmans B."/>
            <person name="Hofmann A."/>
            <person name="Qu J."/>
            <person name="Dugan S."/>
            <person name="Lee S.L."/>
            <person name="Chao H."/>
            <person name="Dinh H."/>
            <person name="Han Y."/>
            <person name="Doddapaneni H.V."/>
            <person name="Worley K.C."/>
            <person name="Muzny D.M."/>
            <person name="Ioannidis P."/>
            <person name="Waterhouse R.M."/>
            <person name="Zdobnov E.M."/>
            <person name="James P.J."/>
            <person name="Bagnall N.H."/>
            <person name="Kotze A.C."/>
            <person name="Gibbs R.A."/>
            <person name="Richards S."/>
            <person name="Batterham P."/>
            <person name="Gasser R.B."/>
        </authorList>
    </citation>
    <scope>NUCLEOTIDE SEQUENCE [LARGE SCALE GENOMIC DNA]</scope>
    <source>
        <strain evidence="3 4">LS</strain>
        <tissue evidence="3">Full body</tissue>
    </source>
</reference>
<comment type="similarity">
    <text evidence="1">Belongs to the short-chain dehydrogenases/reductases (SDR) family.</text>
</comment>
<dbReference type="OrthoDB" id="1933717at2759"/>
<dbReference type="AlphaFoldDB" id="A0A0L0BUC1"/>
<keyword evidence="4" id="KW-1185">Reference proteome</keyword>
<evidence type="ECO:0000256" key="2">
    <source>
        <dbReference type="ARBA" id="ARBA00023002"/>
    </source>
</evidence>
<dbReference type="EMBL" id="JRES01001325">
    <property type="protein sequence ID" value="KNC23621.1"/>
    <property type="molecule type" value="Genomic_DNA"/>
</dbReference>
<dbReference type="SUPFAM" id="SSF51735">
    <property type="entry name" value="NAD(P)-binding Rossmann-fold domains"/>
    <property type="match status" value="1"/>
</dbReference>
<dbReference type="Pfam" id="PF00106">
    <property type="entry name" value="adh_short"/>
    <property type="match status" value="1"/>
</dbReference>
<dbReference type="PRINTS" id="PR00081">
    <property type="entry name" value="GDHRDH"/>
</dbReference>
<evidence type="ECO:0000313" key="4">
    <source>
        <dbReference type="Proteomes" id="UP000037069"/>
    </source>
</evidence>
<feature type="non-terminal residue" evidence="3">
    <location>
        <position position="1"/>
    </location>
</feature>
<dbReference type="GO" id="GO:0016616">
    <property type="term" value="F:oxidoreductase activity, acting on the CH-OH group of donors, NAD or NADP as acceptor"/>
    <property type="evidence" value="ECO:0007669"/>
    <property type="project" value="UniProtKB-ARBA"/>
</dbReference>
<dbReference type="OMA" id="DIVWINS"/>
<organism evidence="3 4">
    <name type="scientific">Lucilia cuprina</name>
    <name type="common">Green bottle fly</name>
    <name type="synonym">Australian sheep blowfly</name>
    <dbReference type="NCBI Taxonomy" id="7375"/>
    <lineage>
        <taxon>Eukaryota</taxon>
        <taxon>Metazoa</taxon>
        <taxon>Ecdysozoa</taxon>
        <taxon>Arthropoda</taxon>
        <taxon>Hexapoda</taxon>
        <taxon>Insecta</taxon>
        <taxon>Pterygota</taxon>
        <taxon>Neoptera</taxon>
        <taxon>Endopterygota</taxon>
        <taxon>Diptera</taxon>
        <taxon>Brachycera</taxon>
        <taxon>Muscomorpha</taxon>
        <taxon>Oestroidea</taxon>
        <taxon>Calliphoridae</taxon>
        <taxon>Luciliinae</taxon>
        <taxon>Lucilia</taxon>
    </lineage>
</organism>
<dbReference type="FunFam" id="3.40.50.720:FF:000047">
    <property type="entry name" value="NADP-dependent L-serine/L-allo-threonine dehydrogenase"/>
    <property type="match status" value="1"/>
</dbReference>
<evidence type="ECO:0000313" key="3">
    <source>
        <dbReference type="EMBL" id="KNC23621.1"/>
    </source>
</evidence>
<dbReference type="InterPro" id="IPR036291">
    <property type="entry name" value="NAD(P)-bd_dom_sf"/>
</dbReference>
<dbReference type="InterPro" id="IPR002347">
    <property type="entry name" value="SDR_fam"/>
</dbReference>
<proteinExistence type="inferred from homology"/>
<dbReference type="STRING" id="7375.A0A0L0BUC1"/>
<name>A0A0L0BUC1_LUCCU</name>
<gene>
    <name evidence="3" type="ORF">FF38_00973</name>
</gene>
<dbReference type="PROSITE" id="PS00061">
    <property type="entry name" value="ADH_SHORT"/>
    <property type="match status" value="1"/>
</dbReference>
<dbReference type="Gene3D" id="3.40.50.720">
    <property type="entry name" value="NAD(P)-binding Rossmann-like Domain"/>
    <property type="match status" value="1"/>
</dbReference>
<sequence>GFTYVEGTKAADSMEQLKSKIAVVTGASSGIGACIVKDLLKAQMIVIGLARRIERVVELKQQLPNDQQQRLHPLKCDVGNEQEVESVFKEIMNKYGCIYILVNNAGCLHLGQLCQMPAQQIQQMLQTNIVGVVNCTRYAFASMLKAGDDKSGHVILINSILGHQVPVIPGHVPSLNIYPATKYALTAINEIYRQEFRELGSKVKVTSISPGLVDTELISEEQKKICRGIILQPEDVSRAVMFAVTSPRHVYIYELIIKPMGDII</sequence>
<evidence type="ECO:0008006" key="5">
    <source>
        <dbReference type="Google" id="ProtNLM"/>
    </source>
</evidence>
<dbReference type="InterPro" id="IPR020904">
    <property type="entry name" value="Sc_DH/Rdtase_CS"/>
</dbReference>
<comment type="caution">
    <text evidence="3">The sequence shown here is derived from an EMBL/GenBank/DDBJ whole genome shotgun (WGS) entry which is preliminary data.</text>
</comment>
<evidence type="ECO:0000256" key="1">
    <source>
        <dbReference type="ARBA" id="ARBA00006484"/>
    </source>
</evidence>
<keyword evidence="2" id="KW-0560">Oxidoreductase</keyword>
<dbReference type="PANTHER" id="PTHR43115:SF4">
    <property type="entry name" value="DEHYDROGENASE_REDUCTASE SDR FAMILY MEMBER 11"/>
    <property type="match status" value="1"/>
</dbReference>
<protein>
    <recommendedName>
        <fullName evidence="5">Dehydrogenase/reductase SDR family member 11</fullName>
    </recommendedName>
</protein>